<gene>
    <name evidence="2" type="ORF">NE630_12325</name>
</gene>
<dbReference type="Pfam" id="PF00483">
    <property type="entry name" value="NTP_transferase"/>
    <property type="match status" value="1"/>
</dbReference>
<dbReference type="PANTHER" id="PTHR22572">
    <property type="entry name" value="SUGAR-1-PHOSPHATE GUANYL TRANSFERASE"/>
    <property type="match status" value="1"/>
</dbReference>
<dbReference type="InterPro" id="IPR050486">
    <property type="entry name" value="Mannose-1P_guanyltransferase"/>
</dbReference>
<dbReference type="EMBL" id="JANFYT010000030">
    <property type="protein sequence ID" value="MCQ4815219.1"/>
    <property type="molecule type" value="Genomic_DNA"/>
</dbReference>
<dbReference type="InterPro" id="IPR029044">
    <property type="entry name" value="Nucleotide-diphossugar_trans"/>
</dbReference>
<dbReference type="Gene3D" id="3.90.550.10">
    <property type="entry name" value="Spore Coat Polysaccharide Biosynthesis Protein SpsA, Chain A"/>
    <property type="match status" value="1"/>
</dbReference>
<organism evidence="2 3">
    <name type="scientific">Cloacibacillus evryensis</name>
    <dbReference type="NCBI Taxonomy" id="508460"/>
    <lineage>
        <taxon>Bacteria</taxon>
        <taxon>Thermotogati</taxon>
        <taxon>Synergistota</taxon>
        <taxon>Synergistia</taxon>
        <taxon>Synergistales</taxon>
        <taxon>Synergistaceae</taxon>
        <taxon>Cloacibacillus</taxon>
    </lineage>
</organism>
<protein>
    <submittedName>
        <fullName evidence="2">Nucleotidyltransferase family protein</fullName>
    </submittedName>
</protein>
<dbReference type="SUPFAM" id="SSF53448">
    <property type="entry name" value="Nucleotide-diphospho-sugar transferases"/>
    <property type="match status" value="1"/>
</dbReference>
<sequence>MKAFLLAAGFGTRLRPLTNTVPKCLVPISGTPLLEIWLDLLLHHGVNEVLINTHYLHQQVHSFVNIYNKKYKGLIVREYHEQVLLGSGGTVKANSSFVADCEDFFICYADNLTNIDLSSMLEYHHSHKNSILTMALFRTNKPSQCGIVSIDKDGLITNFIEKPNNPSCNLANAGVYIARKSIFKYFSESDFIDFGKDVLPKIVGKMYGWETHDYLLDVGTIENYKKANEEWNYDNYQNTSSD</sequence>
<proteinExistence type="predicted"/>
<keyword evidence="3" id="KW-1185">Reference proteome</keyword>
<dbReference type="InterPro" id="IPR005835">
    <property type="entry name" value="NTP_transferase_dom"/>
</dbReference>
<name>A0AAW5KB53_9BACT</name>
<comment type="caution">
    <text evidence="2">The sequence shown here is derived from an EMBL/GenBank/DDBJ whole genome shotgun (WGS) entry which is preliminary data.</text>
</comment>
<reference evidence="2 3" key="1">
    <citation type="submission" date="2022-06" db="EMBL/GenBank/DDBJ databases">
        <title>Isolation of gut microbiota from human fecal samples.</title>
        <authorList>
            <person name="Pamer E.G."/>
            <person name="Barat B."/>
            <person name="Waligurski E."/>
            <person name="Medina S."/>
            <person name="Paddock L."/>
            <person name="Mostad J."/>
        </authorList>
    </citation>
    <scope>NUCLEOTIDE SEQUENCE [LARGE SCALE GENOMIC DNA]</scope>
    <source>
        <strain evidence="2 3">DFI.9.90</strain>
    </source>
</reference>
<evidence type="ECO:0000313" key="3">
    <source>
        <dbReference type="Proteomes" id="UP001205919"/>
    </source>
</evidence>
<evidence type="ECO:0000259" key="1">
    <source>
        <dbReference type="Pfam" id="PF00483"/>
    </source>
</evidence>
<feature type="domain" description="Nucleotidyl transferase" evidence="1">
    <location>
        <begin position="2"/>
        <end position="230"/>
    </location>
</feature>
<evidence type="ECO:0000313" key="2">
    <source>
        <dbReference type="EMBL" id="MCQ4815219.1"/>
    </source>
</evidence>
<dbReference type="RefSeq" id="WP_008713312.1">
    <property type="nucleotide sequence ID" value="NZ_CABKQM010000008.1"/>
</dbReference>
<dbReference type="CDD" id="cd04181">
    <property type="entry name" value="NTP_transferase"/>
    <property type="match status" value="1"/>
</dbReference>
<dbReference type="AlphaFoldDB" id="A0AAW5KB53"/>
<dbReference type="Proteomes" id="UP001205919">
    <property type="component" value="Unassembled WGS sequence"/>
</dbReference>
<accession>A0AAW5KB53</accession>